<evidence type="ECO:0000313" key="2">
    <source>
        <dbReference type="Proteomes" id="UP000261340"/>
    </source>
</evidence>
<dbReference type="PANTHER" id="PTHR14241:SF1">
    <property type="entry name" value="INTERFERON-INDUCED PROTEIN 44-RELATED"/>
    <property type="match status" value="1"/>
</dbReference>
<dbReference type="GO" id="GO:0006955">
    <property type="term" value="P:immune response"/>
    <property type="evidence" value="ECO:0007669"/>
    <property type="project" value="TreeGrafter"/>
</dbReference>
<proteinExistence type="predicted"/>
<dbReference type="Gene3D" id="3.40.50.300">
    <property type="entry name" value="P-loop containing nucleotide triphosphate hydrolases"/>
    <property type="match status" value="1"/>
</dbReference>
<dbReference type="InterPro" id="IPR027417">
    <property type="entry name" value="P-loop_NTPase"/>
</dbReference>
<evidence type="ECO:0000313" key="1">
    <source>
        <dbReference type="Ensembl" id="ENSACIP00000000858.1"/>
    </source>
</evidence>
<protein>
    <submittedName>
        <fullName evidence="1">Uncharacterized protein</fullName>
    </submittedName>
</protein>
<accession>A0A3Q0QRX7</accession>
<dbReference type="STRING" id="61819.ENSACIP00000000858"/>
<sequence>SIAVWKLGESQFKEMPKVGKENDLQYIKNYQPHKNDLQHLRILLHGPTGAGKSSFINSVDSLLRGRMTSRALADAISGTSFTKKYRTFKIEKGGPEMFYPFVFTDIMGLQKNTEGGAGVEDIKLAMKGHVKDGYKFSGECPLSEDDRDYNEGPTLNDKVHVLVCVICASTVNILSDEIIRKMRDVRLAASDMGIPQMAILTHIDEACPEVKADIRNVYKSSYLKEQVLFLTVSLGIPLYCIFPVKNYHSEIHTGDNVDTLILSALKQMIYFGEDFVNNLKTC</sequence>
<dbReference type="PANTHER" id="PTHR14241">
    <property type="entry name" value="INTERFERON-INDUCED PROTEIN 44"/>
    <property type="match status" value="1"/>
</dbReference>
<dbReference type="Proteomes" id="UP000261340">
    <property type="component" value="Unplaced"/>
</dbReference>
<dbReference type="GeneTree" id="ENSGT00940000160560"/>
<name>A0A3Q0QRX7_AMPCI</name>
<organism evidence="1 2">
    <name type="scientific">Amphilophus citrinellus</name>
    <name type="common">Midas cichlid</name>
    <name type="synonym">Cichlasoma citrinellum</name>
    <dbReference type="NCBI Taxonomy" id="61819"/>
    <lineage>
        <taxon>Eukaryota</taxon>
        <taxon>Metazoa</taxon>
        <taxon>Chordata</taxon>
        <taxon>Craniata</taxon>
        <taxon>Vertebrata</taxon>
        <taxon>Euteleostomi</taxon>
        <taxon>Actinopterygii</taxon>
        <taxon>Neopterygii</taxon>
        <taxon>Teleostei</taxon>
        <taxon>Neoteleostei</taxon>
        <taxon>Acanthomorphata</taxon>
        <taxon>Ovalentaria</taxon>
        <taxon>Cichlomorphae</taxon>
        <taxon>Cichliformes</taxon>
        <taxon>Cichlidae</taxon>
        <taxon>New World cichlids</taxon>
        <taxon>Cichlasomatinae</taxon>
        <taxon>Heroini</taxon>
        <taxon>Amphilophus</taxon>
    </lineage>
</organism>
<dbReference type="OMA" id="HEKINQC"/>
<reference evidence="1" key="1">
    <citation type="submission" date="2025-08" db="UniProtKB">
        <authorList>
            <consortium name="Ensembl"/>
        </authorList>
    </citation>
    <scope>IDENTIFICATION</scope>
</reference>
<reference evidence="1" key="2">
    <citation type="submission" date="2025-09" db="UniProtKB">
        <authorList>
            <consortium name="Ensembl"/>
        </authorList>
    </citation>
    <scope>IDENTIFICATION</scope>
</reference>
<dbReference type="Ensembl" id="ENSACIT00000000899.1">
    <property type="protein sequence ID" value="ENSACIP00000000858.1"/>
    <property type="gene ID" value="ENSACIG00000000741.1"/>
</dbReference>
<keyword evidence="2" id="KW-1185">Reference proteome</keyword>
<dbReference type="SUPFAM" id="SSF52540">
    <property type="entry name" value="P-loop containing nucleoside triphosphate hydrolases"/>
    <property type="match status" value="1"/>
</dbReference>
<dbReference type="AlphaFoldDB" id="A0A3Q0QRX7"/>